<evidence type="ECO:0000313" key="2">
    <source>
        <dbReference type="EMBL" id="ULP38480.1"/>
    </source>
</evidence>
<reference evidence="2" key="3">
    <citation type="submission" date="2022-08" db="EMBL/GenBank/DDBJ databases">
        <title>Whole genome sequencing of non-tuberculosis mycobacteria type-strains.</title>
        <authorList>
            <person name="Igarashi Y."/>
            <person name="Osugi A."/>
            <person name="Mitarai S."/>
        </authorList>
    </citation>
    <scope>NUCLEOTIDE SEQUENCE</scope>
    <source>
        <strain evidence="2">JCM 16372</strain>
    </source>
</reference>
<reference evidence="1" key="1">
    <citation type="submission" date="2020-07" db="EMBL/GenBank/DDBJ databases">
        <authorList>
            <person name="Pettersson B.M.F."/>
            <person name="Behra P.R.K."/>
            <person name="Ramesh M."/>
            <person name="Das S."/>
            <person name="Dasgupta S."/>
            <person name="Kirsebom L.A."/>
        </authorList>
    </citation>
    <scope>NUCLEOTIDE SEQUENCE</scope>
    <source>
        <strain evidence="1">DSM 45406</strain>
    </source>
</reference>
<evidence type="ECO:0000313" key="4">
    <source>
        <dbReference type="Proteomes" id="UP001140272"/>
    </source>
</evidence>
<name>A0A9X3BPE5_9MYCO</name>
<dbReference type="RefSeq" id="WP_052428785.1">
    <property type="nucleotide sequence ID" value="NZ_CP092427.2"/>
</dbReference>
<gene>
    <name evidence="1" type="ORF">H7H73_00100</name>
    <name evidence="2" type="ORF">MJO55_08685</name>
</gene>
<dbReference type="EMBL" id="JACKRN010000006">
    <property type="protein sequence ID" value="MCV7069161.1"/>
    <property type="molecule type" value="Genomic_DNA"/>
</dbReference>
<evidence type="ECO:0000313" key="1">
    <source>
        <dbReference type="EMBL" id="MCV7069161.1"/>
    </source>
</evidence>
<organism evidence="1 4">
    <name type="scientific">Mycolicibacterium rufum</name>
    <dbReference type="NCBI Taxonomy" id="318424"/>
    <lineage>
        <taxon>Bacteria</taxon>
        <taxon>Bacillati</taxon>
        <taxon>Actinomycetota</taxon>
        <taxon>Actinomycetes</taxon>
        <taxon>Mycobacteriales</taxon>
        <taxon>Mycobacteriaceae</taxon>
        <taxon>Mycolicibacterium</taxon>
    </lineage>
</organism>
<reference evidence="1" key="2">
    <citation type="journal article" date="2022" name="BMC Genomics">
        <title>Comparative genome analysis of mycobacteria focusing on tRNA and non-coding RNA.</title>
        <authorList>
            <person name="Behra P.R.K."/>
            <person name="Pettersson B.M.F."/>
            <person name="Ramesh M."/>
            <person name="Das S."/>
            <person name="Dasgupta S."/>
            <person name="Kirsebom L.A."/>
        </authorList>
    </citation>
    <scope>NUCLEOTIDE SEQUENCE</scope>
    <source>
        <strain evidence="1">DSM 45406</strain>
    </source>
</reference>
<sequence length="543" mass="59507">MVEFDWRERPQASPWGGFFIQSRAGRHRNNFEVVIPWPDGGIAHFYRDNDDAAALQWYGPTLFAQESHYQGVSVTESDFMSYQGTPTKNLEVVAVRQDGALEHWWRENGGALTWHLGSQIAQGCTGVPAITYSGAMFKDIPLVPGAHRDAHEAGLFHLVVANELGGWTYYIKSTDEGSAWTRVPGFPGKLKPEEYIGRQIAGGKLVGMGIILSTAFATSTQTTYKDIWEDRSCTRRGNTYIIAGSEQNALQIWCCSSAYLDQLAPGGVNCEWISADTVTKPAPETQSEELRAYFGRPSIIQGDYNQDDSGLFDDGHYGNFELVSPLKSGGLLHRARNVGIPHNPVGGLTEGWGPGTRFGGDALYDEVSLIQSNYGGEHGNLELVARNRCQFGFEFFWRVGDVWNGPIYVGREGGAVRLGTNAQALKVLSGTLTPEDTLKALSSVNILTSVEPVSDMVAWLGDRDTPYPALADALLRLTVTRRLAAPVFIDVIRGFYEGDLGQPSPRDIAEVHDDHLRIAVLKASNENNGTEIATFEDLLVGSS</sequence>
<dbReference type="Proteomes" id="UP001140272">
    <property type="component" value="Unassembled WGS sequence"/>
</dbReference>
<accession>A0A9X3BPE5</accession>
<dbReference type="Proteomes" id="UP001055159">
    <property type="component" value="Chromosome"/>
</dbReference>
<protein>
    <submittedName>
        <fullName evidence="1">Uncharacterized protein</fullName>
    </submittedName>
</protein>
<keyword evidence="3" id="KW-1185">Reference proteome</keyword>
<evidence type="ECO:0000313" key="3">
    <source>
        <dbReference type="Proteomes" id="UP001055159"/>
    </source>
</evidence>
<dbReference type="EMBL" id="CP092427">
    <property type="protein sequence ID" value="ULP38480.1"/>
    <property type="molecule type" value="Genomic_DNA"/>
</dbReference>
<proteinExistence type="predicted"/>
<dbReference type="AlphaFoldDB" id="A0A9X3BPE5"/>